<keyword evidence="5" id="KW-0812">Transmembrane</keyword>
<dbReference type="AlphaFoldDB" id="A0A9W6R3D9"/>
<dbReference type="GO" id="GO:0006508">
    <property type="term" value="P:proteolysis"/>
    <property type="evidence" value="ECO:0007669"/>
    <property type="project" value="UniProtKB-KW"/>
</dbReference>
<keyword evidence="2" id="KW-0645">Protease</keyword>
<evidence type="ECO:0000256" key="4">
    <source>
        <dbReference type="ARBA" id="ARBA00022807"/>
    </source>
</evidence>
<dbReference type="Proteomes" id="UP001165136">
    <property type="component" value="Unassembled WGS sequence"/>
</dbReference>
<dbReference type="SUPFAM" id="SSF54001">
    <property type="entry name" value="Cysteine proteinases"/>
    <property type="match status" value="1"/>
</dbReference>
<comment type="caution">
    <text evidence="7">The sequence shown here is derived from an EMBL/GenBank/DDBJ whole genome shotgun (WGS) entry which is preliminary data.</text>
</comment>
<evidence type="ECO:0000259" key="6">
    <source>
        <dbReference type="PROSITE" id="PS51935"/>
    </source>
</evidence>
<dbReference type="InterPro" id="IPR038765">
    <property type="entry name" value="Papain-like_cys_pep_sf"/>
</dbReference>
<name>A0A9W6R3D9_9PSEU</name>
<keyword evidence="5" id="KW-1133">Transmembrane helix</keyword>
<dbReference type="Pfam" id="PF00877">
    <property type="entry name" value="NLPC_P60"/>
    <property type="match status" value="1"/>
</dbReference>
<reference evidence="7" key="1">
    <citation type="submission" date="2023-03" db="EMBL/GenBank/DDBJ databases">
        <title>Amycolatopsis taiwanensis NBRC 103393.</title>
        <authorList>
            <person name="Ichikawa N."/>
            <person name="Sato H."/>
            <person name="Tonouchi N."/>
        </authorList>
    </citation>
    <scope>NUCLEOTIDE SEQUENCE</scope>
    <source>
        <strain evidence="7">NBRC 103393</strain>
    </source>
</reference>
<evidence type="ECO:0000313" key="7">
    <source>
        <dbReference type="EMBL" id="GLY68399.1"/>
    </source>
</evidence>
<accession>A0A9W6R3D9</accession>
<evidence type="ECO:0000256" key="5">
    <source>
        <dbReference type="SAM" id="Phobius"/>
    </source>
</evidence>
<comment type="similarity">
    <text evidence="1">Belongs to the peptidase C40 family.</text>
</comment>
<evidence type="ECO:0000256" key="1">
    <source>
        <dbReference type="ARBA" id="ARBA00007074"/>
    </source>
</evidence>
<dbReference type="PANTHER" id="PTHR47359:SF3">
    <property type="entry name" value="NLP_P60 DOMAIN-CONTAINING PROTEIN-RELATED"/>
    <property type="match status" value="1"/>
</dbReference>
<keyword evidence="5" id="KW-0472">Membrane</keyword>
<keyword evidence="4" id="KW-0788">Thiol protease</keyword>
<dbReference type="InterPro" id="IPR023346">
    <property type="entry name" value="Lysozyme-like_dom_sf"/>
</dbReference>
<sequence>MTTRFWGFLRRRQHDDRPPRARARQDRWRGAGGRGLIALVIIAALLTCGWLFMRPDPVPLAGPATPASPGPGGNATGAGPSVLEASAPVQAQAPEQQQGKTALEQWAAGLAGPLDIPERALVGYANGELTLRHEQPDCHLSWVTLAGIGKASSDHGRHGGGQLDDNGVVNRPLGAIPLQGAAGEAATEQRSGPMQLTQQEFKRAGETGNIQDIDDASIAAGRVLCTGRTDLQGGQGWWQAIANYRGSALFRQQVLGNAQLYATLSLAPDTAGKPAVRAIRFALDQIGLPYVWGGNGPDTGAAGFDCSGLTKAAYDSAGVGLQRTADSQFRSIPVVPNGEQPKMGDLVFYGNPATRIHHVGLYLGNGMMINAPTEGMAVQIATYHVSGDDYVGAGRPGN</sequence>
<protein>
    <submittedName>
        <fullName evidence="7">Hydrolase Nlp/P60</fullName>
    </submittedName>
</protein>
<dbReference type="PROSITE" id="PS51935">
    <property type="entry name" value="NLPC_P60"/>
    <property type="match status" value="1"/>
</dbReference>
<evidence type="ECO:0000256" key="2">
    <source>
        <dbReference type="ARBA" id="ARBA00022670"/>
    </source>
</evidence>
<keyword evidence="3 7" id="KW-0378">Hydrolase</keyword>
<organism evidence="7 8">
    <name type="scientific">Amycolatopsis taiwanensis</name>
    <dbReference type="NCBI Taxonomy" id="342230"/>
    <lineage>
        <taxon>Bacteria</taxon>
        <taxon>Bacillati</taxon>
        <taxon>Actinomycetota</taxon>
        <taxon>Actinomycetes</taxon>
        <taxon>Pseudonocardiales</taxon>
        <taxon>Pseudonocardiaceae</taxon>
        <taxon>Amycolatopsis</taxon>
    </lineage>
</organism>
<dbReference type="InterPro" id="IPR051794">
    <property type="entry name" value="PG_Endopeptidase_C40"/>
</dbReference>
<evidence type="ECO:0000313" key="8">
    <source>
        <dbReference type="Proteomes" id="UP001165136"/>
    </source>
</evidence>
<keyword evidence="8" id="KW-1185">Reference proteome</keyword>
<dbReference type="GO" id="GO:0008234">
    <property type="term" value="F:cysteine-type peptidase activity"/>
    <property type="evidence" value="ECO:0007669"/>
    <property type="project" value="UniProtKB-KW"/>
</dbReference>
<dbReference type="InterPro" id="IPR000064">
    <property type="entry name" value="NLP_P60_dom"/>
</dbReference>
<dbReference type="EMBL" id="BSTI01000011">
    <property type="protein sequence ID" value="GLY68399.1"/>
    <property type="molecule type" value="Genomic_DNA"/>
</dbReference>
<dbReference type="PANTHER" id="PTHR47359">
    <property type="entry name" value="PEPTIDOGLYCAN DL-ENDOPEPTIDASE CWLO"/>
    <property type="match status" value="1"/>
</dbReference>
<gene>
    <name evidence="7" type="ORF">Atai01_50180</name>
</gene>
<feature type="transmembrane region" description="Helical" evidence="5">
    <location>
        <begin position="31"/>
        <end position="53"/>
    </location>
</feature>
<dbReference type="Gene3D" id="3.90.1720.10">
    <property type="entry name" value="endopeptidase domain like (from Nostoc punctiforme)"/>
    <property type="match status" value="1"/>
</dbReference>
<dbReference type="SUPFAM" id="SSF53955">
    <property type="entry name" value="Lysozyme-like"/>
    <property type="match status" value="1"/>
</dbReference>
<feature type="domain" description="NlpC/P60" evidence="6">
    <location>
        <begin position="272"/>
        <end position="398"/>
    </location>
</feature>
<evidence type="ECO:0000256" key="3">
    <source>
        <dbReference type="ARBA" id="ARBA00022801"/>
    </source>
</evidence>
<proteinExistence type="inferred from homology"/>